<dbReference type="OrthoDB" id="6513042at2759"/>
<dbReference type="EMBL" id="GL883138">
    <property type="protein sequence ID" value="EGG01438.1"/>
    <property type="molecule type" value="Genomic_DNA"/>
</dbReference>
<evidence type="ECO:0000313" key="2">
    <source>
        <dbReference type="EMBL" id="EGG01438.1"/>
    </source>
</evidence>
<dbReference type="VEuPathDB" id="FungiDB:MELLADRAFT_73000"/>
<gene>
    <name evidence="2" type="ORF">MELLADRAFT_73000</name>
</gene>
<accession>F4S1U4</accession>
<protein>
    <submittedName>
        <fullName evidence="2">Uncharacterized protein</fullName>
    </submittedName>
</protein>
<reference evidence="3" key="1">
    <citation type="journal article" date="2011" name="Proc. Natl. Acad. Sci. U.S.A.">
        <title>Obligate biotrophy features unraveled by the genomic analysis of rust fungi.</title>
        <authorList>
            <person name="Duplessis S."/>
            <person name="Cuomo C.A."/>
            <person name="Lin Y.-C."/>
            <person name="Aerts A."/>
            <person name="Tisserant E."/>
            <person name="Veneault-Fourrey C."/>
            <person name="Joly D.L."/>
            <person name="Hacquard S."/>
            <person name="Amselem J."/>
            <person name="Cantarel B.L."/>
            <person name="Chiu R."/>
            <person name="Coutinho P.M."/>
            <person name="Feau N."/>
            <person name="Field M."/>
            <person name="Frey P."/>
            <person name="Gelhaye E."/>
            <person name="Goldberg J."/>
            <person name="Grabherr M.G."/>
            <person name="Kodira C.D."/>
            <person name="Kohler A."/>
            <person name="Kuees U."/>
            <person name="Lindquist E.A."/>
            <person name="Lucas S.M."/>
            <person name="Mago R."/>
            <person name="Mauceli E."/>
            <person name="Morin E."/>
            <person name="Murat C."/>
            <person name="Pangilinan J.L."/>
            <person name="Park R."/>
            <person name="Pearson M."/>
            <person name="Quesneville H."/>
            <person name="Rouhier N."/>
            <person name="Sakthikumar S."/>
            <person name="Salamov A.A."/>
            <person name="Schmutz J."/>
            <person name="Selles B."/>
            <person name="Shapiro H."/>
            <person name="Tanguay P."/>
            <person name="Tuskan G.A."/>
            <person name="Henrissat B."/>
            <person name="Van de Peer Y."/>
            <person name="Rouze P."/>
            <person name="Ellis J.G."/>
            <person name="Dodds P.N."/>
            <person name="Schein J.E."/>
            <person name="Zhong S."/>
            <person name="Hamelin R.C."/>
            <person name="Grigoriev I.V."/>
            <person name="Szabo L.J."/>
            <person name="Martin F."/>
        </authorList>
    </citation>
    <scope>NUCLEOTIDE SEQUENCE [LARGE SCALE GENOMIC DNA]</scope>
    <source>
        <strain evidence="3">98AG31 / pathotype 3-4-7</strain>
    </source>
</reference>
<organism evidence="3">
    <name type="scientific">Melampsora larici-populina (strain 98AG31 / pathotype 3-4-7)</name>
    <name type="common">Poplar leaf rust fungus</name>
    <dbReference type="NCBI Taxonomy" id="747676"/>
    <lineage>
        <taxon>Eukaryota</taxon>
        <taxon>Fungi</taxon>
        <taxon>Dikarya</taxon>
        <taxon>Basidiomycota</taxon>
        <taxon>Pucciniomycotina</taxon>
        <taxon>Pucciniomycetes</taxon>
        <taxon>Pucciniales</taxon>
        <taxon>Melampsoraceae</taxon>
        <taxon>Melampsora</taxon>
    </lineage>
</organism>
<dbReference type="GeneID" id="18932251"/>
<keyword evidence="3" id="KW-1185">Reference proteome</keyword>
<dbReference type="HOGENOM" id="CLU_3106901_0_0_1"/>
<dbReference type="InParanoid" id="F4S1U4"/>
<dbReference type="AlphaFoldDB" id="F4S1U4"/>
<feature type="region of interest" description="Disordered" evidence="1">
    <location>
        <begin position="28"/>
        <end position="51"/>
    </location>
</feature>
<dbReference type="RefSeq" id="XP_007415288.1">
    <property type="nucleotide sequence ID" value="XM_007415226.1"/>
</dbReference>
<evidence type="ECO:0000256" key="1">
    <source>
        <dbReference type="SAM" id="MobiDB-lite"/>
    </source>
</evidence>
<dbReference type="Proteomes" id="UP000001072">
    <property type="component" value="Unassembled WGS sequence"/>
</dbReference>
<feature type="compositionally biased region" description="Low complexity" evidence="1">
    <location>
        <begin position="42"/>
        <end position="51"/>
    </location>
</feature>
<evidence type="ECO:0000313" key="3">
    <source>
        <dbReference type="Proteomes" id="UP000001072"/>
    </source>
</evidence>
<name>F4S1U4_MELLP</name>
<sequence length="51" mass="5560">MGAYSQADRLLTGRGRADRTGLDYLTPGMGYKDIGQDDDSRSQLSSSITDF</sequence>
<dbReference type="KEGG" id="mlr:MELLADRAFT_73000"/>
<proteinExistence type="predicted"/>